<reference evidence="10 11" key="1">
    <citation type="journal article" date="2014" name="Genome Announc.">
        <title>Draft genome sequences of eight enterohepatic helicobacter species isolated from both laboratory and wild rodents.</title>
        <authorList>
            <person name="Sheh A."/>
            <person name="Shen Z."/>
            <person name="Fox J.G."/>
        </authorList>
    </citation>
    <scope>NUCLEOTIDE SEQUENCE [LARGE SCALE GENOMIC DNA]</scope>
    <source>
        <strain evidence="10 11">MIT 96-1001</strain>
    </source>
</reference>
<comment type="subcellular location">
    <subcellularLocation>
        <location evidence="8">Cytoplasm</location>
    </subcellularLocation>
</comment>
<evidence type="ECO:0000256" key="5">
    <source>
        <dbReference type="ARBA" id="ARBA00023154"/>
    </source>
</evidence>
<comment type="catalytic activity">
    <reaction evidence="7 8">
        <text>(2S,6S)-2,6-diaminopimelate = meso-2,6-diaminopimelate</text>
        <dbReference type="Rhea" id="RHEA:15393"/>
        <dbReference type="ChEBI" id="CHEBI:57609"/>
        <dbReference type="ChEBI" id="CHEBI:57791"/>
        <dbReference type="EC" id="5.1.1.7"/>
    </reaction>
</comment>
<dbReference type="Pfam" id="PF01678">
    <property type="entry name" value="DAP_epimerase"/>
    <property type="match status" value="2"/>
</dbReference>
<dbReference type="PANTHER" id="PTHR31689">
    <property type="entry name" value="DIAMINOPIMELATE EPIMERASE, CHLOROPLASTIC"/>
    <property type="match status" value="1"/>
</dbReference>
<evidence type="ECO:0000256" key="6">
    <source>
        <dbReference type="ARBA" id="ARBA00023235"/>
    </source>
</evidence>
<evidence type="ECO:0000256" key="2">
    <source>
        <dbReference type="ARBA" id="ARBA00010219"/>
    </source>
</evidence>
<dbReference type="EC" id="5.1.1.7" evidence="3 8"/>
<sequence>MRFIKYSSSGNDFLIFQSFERDNGGRSSLAKRVCERHNGIGADGMVVLLLGQDSKDSKKYAYEWEFYNADGSKAKMCGNASRSIGHYAFVEGIAPRKHSFLSQAGIIGITIDESDTSLVQSDLGAYKLVEEHIVESNPYGVKSWALLDSGVPHLVGFVNDKKMLTYLKDELLRALREKYNANVNLAYIDESSDRSRILYMTYERGVEDITQACGTGAAAVFAMALRLGLCGKKALLIPPSNEILELQMTENQHILFKGKVQRIAICEWLNSI</sequence>
<keyword evidence="5 8" id="KW-0457">Lysine biosynthesis</keyword>
<proteinExistence type="inferred from homology"/>
<name>A0A4U8T339_9HELI</name>
<feature type="binding site" evidence="8">
    <location>
        <begin position="214"/>
        <end position="215"/>
    </location>
    <ligand>
        <name>substrate</name>
    </ligand>
</feature>
<feature type="active site" description="Proton donor" evidence="8">
    <location>
        <position position="77"/>
    </location>
</feature>
<comment type="caution">
    <text evidence="10">The sequence shown here is derived from an EMBL/GenBank/DDBJ whole genome shotgun (WGS) entry which is preliminary data.</text>
</comment>
<feature type="binding site" evidence="8">
    <location>
        <position position="11"/>
    </location>
    <ligand>
        <name>substrate</name>
    </ligand>
</feature>
<evidence type="ECO:0000256" key="9">
    <source>
        <dbReference type="PROSITE-ProRule" id="PRU10125"/>
    </source>
</evidence>
<evidence type="ECO:0000256" key="3">
    <source>
        <dbReference type="ARBA" id="ARBA00013080"/>
    </source>
</evidence>
<feature type="binding site" evidence="8">
    <location>
        <position position="68"/>
    </location>
    <ligand>
        <name>substrate</name>
    </ligand>
</feature>
<feature type="site" description="Could be important to modulate the pK values of the two catalytic cysteine residues" evidence="8">
    <location>
        <position position="153"/>
    </location>
</feature>
<dbReference type="HAMAP" id="MF_00197">
    <property type="entry name" value="DAP_epimerase"/>
    <property type="match status" value="1"/>
</dbReference>
<gene>
    <name evidence="8" type="primary">dapF</name>
    <name evidence="10" type="ORF">LS74_000755</name>
</gene>
<accession>A0A4U8T339</accession>
<comment type="function">
    <text evidence="8">Catalyzes the stereoinversion of LL-2,6-diaminopimelate (L,L-DAP) to meso-diaminopimelate (meso-DAP), a precursor of L-lysine and an essential component of the bacterial peptidoglycan.</text>
</comment>
<dbReference type="PROSITE" id="PS01326">
    <property type="entry name" value="DAP_EPIMERASE"/>
    <property type="match status" value="1"/>
</dbReference>
<dbReference type="RefSeq" id="WP_034585619.1">
    <property type="nucleotide sequence ID" value="NZ_JRPE02000001.1"/>
</dbReference>
<dbReference type="GO" id="GO:0008837">
    <property type="term" value="F:diaminopimelate epimerase activity"/>
    <property type="evidence" value="ECO:0007669"/>
    <property type="project" value="UniProtKB-UniRule"/>
</dbReference>
<comment type="subunit">
    <text evidence="8">Homodimer.</text>
</comment>
<dbReference type="GO" id="GO:0009089">
    <property type="term" value="P:lysine biosynthetic process via diaminopimelate"/>
    <property type="evidence" value="ECO:0007669"/>
    <property type="project" value="UniProtKB-UniRule"/>
</dbReference>
<evidence type="ECO:0000256" key="1">
    <source>
        <dbReference type="ARBA" id="ARBA00005196"/>
    </source>
</evidence>
<keyword evidence="8" id="KW-0963">Cytoplasm</keyword>
<organism evidence="10 11">
    <name type="scientific">Helicobacter magdeburgensis</name>
    <dbReference type="NCBI Taxonomy" id="471858"/>
    <lineage>
        <taxon>Bacteria</taxon>
        <taxon>Pseudomonadati</taxon>
        <taxon>Campylobacterota</taxon>
        <taxon>Epsilonproteobacteria</taxon>
        <taxon>Campylobacterales</taxon>
        <taxon>Helicobacteraceae</taxon>
        <taxon>Helicobacter</taxon>
    </lineage>
</organism>
<evidence type="ECO:0000313" key="11">
    <source>
        <dbReference type="Proteomes" id="UP000029921"/>
    </source>
</evidence>
<feature type="site" description="Could be important to modulate the pK values of the two catalytic cysteine residues" evidence="8">
    <location>
        <position position="203"/>
    </location>
</feature>
<feature type="active site" evidence="9">
    <location>
        <position position="77"/>
    </location>
</feature>
<dbReference type="InterPro" id="IPR001653">
    <property type="entry name" value="DAP_epimerase_DapF"/>
</dbReference>
<feature type="binding site" evidence="8">
    <location>
        <position position="182"/>
    </location>
    <ligand>
        <name>substrate</name>
    </ligand>
</feature>
<dbReference type="EMBL" id="JRPE02000001">
    <property type="protein sequence ID" value="TLD93909.1"/>
    <property type="molecule type" value="Genomic_DNA"/>
</dbReference>
<dbReference type="PANTHER" id="PTHR31689:SF0">
    <property type="entry name" value="DIAMINOPIMELATE EPIMERASE"/>
    <property type="match status" value="1"/>
</dbReference>
<protein>
    <recommendedName>
        <fullName evidence="3 8">Diaminopimelate epimerase</fullName>
        <shortName evidence="8">DAP epimerase</shortName>
        <ecNumber evidence="3 8">5.1.1.7</ecNumber>
    </recommendedName>
    <alternativeName>
        <fullName evidence="8">PLP-independent amino acid racemase</fullName>
    </alternativeName>
</protein>
<evidence type="ECO:0000256" key="7">
    <source>
        <dbReference type="ARBA" id="ARBA00051712"/>
    </source>
</evidence>
<dbReference type="UniPathway" id="UPA00034">
    <property type="reaction ID" value="UER00025"/>
</dbReference>
<dbReference type="GO" id="GO:0005829">
    <property type="term" value="C:cytosol"/>
    <property type="evidence" value="ECO:0007669"/>
    <property type="project" value="TreeGrafter"/>
</dbReference>
<keyword evidence="4 8" id="KW-0028">Amino-acid biosynthesis</keyword>
<comment type="pathway">
    <text evidence="1 8">Amino-acid biosynthesis; L-lysine biosynthesis via DAP pathway; DL-2,6-diaminopimelate from LL-2,6-diaminopimelate: step 1/1.</text>
</comment>
<dbReference type="Gene3D" id="3.10.310.10">
    <property type="entry name" value="Diaminopimelate Epimerase, Chain A, domain 1"/>
    <property type="match status" value="2"/>
</dbReference>
<comment type="similarity">
    <text evidence="2 8">Belongs to the diaminopimelate epimerase family.</text>
</comment>
<dbReference type="NCBIfam" id="TIGR00652">
    <property type="entry name" value="DapF"/>
    <property type="match status" value="1"/>
</dbReference>
<keyword evidence="11" id="KW-1185">Reference proteome</keyword>
<evidence type="ECO:0000313" key="10">
    <source>
        <dbReference type="EMBL" id="TLD93909.1"/>
    </source>
</evidence>
<dbReference type="SUPFAM" id="SSF54506">
    <property type="entry name" value="Diaminopimelate epimerase-like"/>
    <property type="match status" value="2"/>
</dbReference>
<dbReference type="InterPro" id="IPR018510">
    <property type="entry name" value="DAP_epimerase_AS"/>
</dbReference>
<feature type="binding site" evidence="8">
    <location>
        <begin position="78"/>
        <end position="79"/>
    </location>
    <ligand>
        <name>substrate</name>
    </ligand>
</feature>
<dbReference type="Proteomes" id="UP000029921">
    <property type="component" value="Unassembled WGS sequence"/>
</dbReference>
<comment type="caution">
    <text evidence="8">Lacks conserved residue(s) required for the propagation of feature annotation.</text>
</comment>
<feature type="binding site" evidence="8">
    <location>
        <begin position="203"/>
        <end position="204"/>
    </location>
    <ligand>
        <name>substrate</name>
    </ligand>
</feature>
<dbReference type="AlphaFoldDB" id="A0A4U8T339"/>
<evidence type="ECO:0000256" key="4">
    <source>
        <dbReference type="ARBA" id="ARBA00022605"/>
    </source>
</evidence>
<evidence type="ECO:0000256" key="8">
    <source>
        <dbReference type="HAMAP-Rule" id="MF_00197"/>
    </source>
</evidence>
<keyword evidence="6 8" id="KW-0413">Isomerase</keyword>
<feature type="active site" description="Proton acceptor" evidence="8">
    <location>
        <position position="213"/>
    </location>
</feature>